<organism evidence="1 2">
    <name type="scientific">Candidatus Fimenecus excrementigallinarum</name>
    <dbReference type="NCBI Taxonomy" id="2840816"/>
    <lineage>
        <taxon>Bacteria</taxon>
        <taxon>Bacillati</taxon>
        <taxon>Bacillota</taxon>
        <taxon>Clostridia</taxon>
        <taxon>Candidatus Fimenecus</taxon>
    </lineage>
</organism>
<reference evidence="1" key="1">
    <citation type="submission" date="2020-10" db="EMBL/GenBank/DDBJ databases">
        <authorList>
            <person name="Gilroy R."/>
        </authorList>
    </citation>
    <scope>NUCLEOTIDE SEQUENCE</scope>
    <source>
        <strain evidence="1">ChiGjej1B1-19959</strain>
    </source>
</reference>
<dbReference type="AlphaFoldDB" id="A0A9D1LDP9"/>
<sequence>MKILFISMSPIHMGVSIGNTFLNVLSDFPDAHFASVYTKSGFPDPRVETAFRISEKNLLRRILCRTKTVGTLVSQRVGQAGAEPEDRLVTFARKKRYTPLFWAQALLWLPPYWKSEALHAYLDAVQPDVLFTILSDSVPLNKLIWHIRDYTKKPLVVYAWDNNYTLQMGAASPLVWLNRAVNRRYMRKTVRRSAQMYVISDVQKRDYEKAFGVPCKVLTKSADFSGEPPVKTQYNSPLQLVFTGNIGTNRWKSLAMLAEALEQINRNGVRAQLRVYTATPLTAEMKNALQKGESSFIMGSIPGSEVPRIQSEADMLVHAEAMDRKNRLIVRQSFSTKLVDYFKAARPILAVGPQDVASIAHLVENDCALTAQSVGALVEKLEAVLADPASLDRLARQAYACGKKHHDKAQMQSMLHDDLLALQ</sequence>
<evidence type="ECO:0008006" key="3">
    <source>
        <dbReference type="Google" id="ProtNLM"/>
    </source>
</evidence>
<dbReference type="SUPFAM" id="SSF53756">
    <property type="entry name" value="UDP-Glycosyltransferase/glycogen phosphorylase"/>
    <property type="match status" value="1"/>
</dbReference>
<proteinExistence type="predicted"/>
<reference evidence="1" key="2">
    <citation type="journal article" date="2021" name="PeerJ">
        <title>Extensive microbial diversity within the chicken gut microbiome revealed by metagenomics and culture.</title>
        <authorList>
            <person name="Gilroy R."/>
            <person name="Ravi A."/>
            <person name="Getino M."/>
            <person name="Pursley I."/>
            <person name="Horton D.L."/>
            <person name="Alikhan N.F."/>
            <person name="Baker D."/>
            <person name="Gharbi K."/>
            <person name="Hall N."/>
            <person name="Watson M."/>
            <person name="Adriaenssens E.M."/>
            <person name="Foster-Nyarko E."/>
            <person name="Jarju S."/>
            <person name="Secka A."/>
            <person name="Antonio M."/>
            <person name="Oren A."/>
            <person name="Chaudhuri R.R."/>
            <person name="La Ragione R."/>
            <person name="Hildebrand F."/>
            <person name="Pallen M.J."/>
        </authorList>
    </citation>
    <scope>NUCLEOTIDE SEQUENCE</scope>
    <source>
        <strain evidence="1">ChiGjej1B1-19959</strain>
    </source>
</reference>
<dbReference type="Gene3D" id="3.40.50.2000">
    <property type="entry name" value="Glycogen Phosphorylase B"/>
    <property type="match status" value="1"/>
</dbReference>
<dbReference type="Proteomes" id="UP000824071">
    <property type="component" value="Unassembled WGS sequence"/>
</dbReference>
<evidence type="ECO:0000313" key="1">
    <source>
        <dbReference type="EMBL" id="HIU35889.1"/>
    </source>
</evidence>
<dbReference type="EMBL" id="DVMW01000029">
    <property type="protein sequence ID" value="HIU35889.1"/>
    <property type="molecule type" value="Genomic_DNA"/>
</dbReference>
<name>A0A9D1LDP9_9FIRM</name>
<accession>A0A9D1LDP9</accession>
<comment type="caution">
    <text evidence="1">The sequence shown here is derived from an EMBL/GenBank/DDBJ whole genome shotgun (WGS) entry which is preliminary data.</text>
</comment>
<dbReference type="Pfam" id="PF13692">
    <property type="entry name" value="Glyco_trans_1_4"/>
    <property type="match status" value="1"/>
</dbReference>
<protein>
    <recommendedName>
        <fullName evidence="3">Glycosyltransferase subfamily 4-like N-terminal domain-containing protein</fullName>
    </recommendedName>
</protein>
<evidence type="ECO:0000313" key="2">
    <source>
        <dbReference type="Proteomes" id="UP000824071"/>
    </source>
</evidence>
<gene>
    <name evidence="1" type="ORF">IAC53_04680</name>
</gene>